<dbReference type="Pfam" id="PF00239">
    <property type="entry name" value="Resolvase"/>
    <property type="match status" value="1"/>
</dbReference>
<reference evidence="2 3" key="1">
    <citation type="submission" date="2020-04" db="EMBL/GenBank/DDBJ databases">
        <authorList>
            <person name="De Canck E."/>
        </authorList>
    </citation>
    <scope>NUCLEOTIDE SEQUENCE [LARGE SCALE GENOMIC DNA]</scope>
    <source>
        <strain evidence="2 3">LMG 29739</strain>
    </source>
</reference>
<dbReference type="Gene3D" id="3.90.1750.20">
    <property type="entry name" value="Putative Large Serine Recombinase, Chain B, Domain 2"/>
    <property type="match status" value="1"/>
</dbReference>
<dbReference type="SMART" id="SM00857">
    <property type="entry name" value="Resolvase"/>
    <property type="match status" value="1"/>
</dbReference>
<feature type="domain" description="Recombinase" evidence="1">
    <location>
        <begin position="170"/>
        <end position="294"/>
    </location>
</feature>
<dbReference type="GO" id="GO:0000150">
    <property type="term" value="F:DNA strand exchange activity"/>
    <property type="evidence" value="ECO:0007669"/>
    <property type="project" value="InterPro"/>
</dbReference>
<dbReference type="GO" id="GO:0003677">
    <property type="term" value="F:DNA binding"/>
    <property type="evidence" value="ECO:0007669"/>
    <property type="project" value="InterPro"/>
</dbReference>
<protein>
    <recommendedName>
        <fullName evidence="1">Recombinase domain-containing protein</fullName>
    </recommendedName>
</protein>
<dbReference type="InterPro" id="IPR036162">
    <property type="entry name" value="Resolvase-like_N_sf"/>
</dbReference>
<evidence type="ECO:0000313" key="2">
    <source>
        <dbReference type="EMBL" id="CAB3768966.1"/>
    </source>
</evidence>
<dbReference type="PANTHER" id="PTHR30461">
    <property type="entry name" value="DNA-INVERTASE FROM LAMBDOID PROPHAGE"/>
    <property type="match status" value="1"/>
</dbReference>
<name>A0A6J5EUP7_9BURK</name>
<keyword evidence="3" id="KW-1185">Reference proteome</keyword>
<dbReference type="Pfam" id="PF07508">
    <property type="entry name" value="Recombinase"/>
    <property type="match status" value="1"/>
</dbReference>
<dbReference type="Proteomes" id="UP000494329">
    <property type="component" value="Unassembled WGS sequence"/>
</dbReference>
<dbReference type="InterPro" id="IPR038109">
    <property type="entry name" value="DNA_bind_recomb_sf"/>
</dbReference>
<dbReference type="InterPro" id="IPR011109">
    <property type="entry name" value="DNA_bind_recombinase_dom"/>
</dbReference>
<evidence type="ECO:0000259" key="1">
    <source>
        <dbReference type="PROSITE" id="PS51737"/>
    </source>
</evidence>
<dbReference type="AlphaFoldDB" id="A0A6J5EUP7"/>
<accession>A0A6J5EUP7</accession>
<dbReference type="PROSITE" id="PS51737">
    <property type="entry name" value="RECOMBINASE_DNA_BIND"/>
    <property type="match status" value="1"/>
</dbReference>
<dbReference type="CDD" id="cd00338">
    <property type="entry name" value="Ser_Recombinase"/>
    <property type="match status" value="1"/>
</dbReference>
<sequence>MQEYSLSFQRDAIAEYASRNRLRVVETYEDAGISGLTLKERPALTKLLVDVINPARRFSVLLVFDVSRWGRFQDVDESAFYEYTCRRAGVRVVYVAEPFENDGSPVACIMKALKRAMAGEFSRDMSRKVFLGICVNVERGFHAGGPPPYGMQRLLVNSKDGVKRTLALHEYKNIQTDRIVLTPGPPHEAALVRKIFEWYMQKDASGASIARRLNDIGIVNRAGRPWCGQVILDILRNETYIGTNVYSRTSSKLDSGWKRIPPADWIRIPGAYLPLIDKHVFGKAQEKLRNWHARPTREDIIAGLQKVVTKQGRLNQKLLRHYRSAPSVEQVVHEFGSLYDAYKEIGYPPNLDPERSENRNVERKTEHLLADLLLEEMRCRGHHAEYAKHTGTLCIDRTLRVQLVVRSTWLIHGKLPYWVARWPDCFAIDFLVYARIERSGKDLLDFHIFPRGSLKPGVYTVIYRNGRSFFEHFRHRDLRMLLALSDTVPVVDVGLTSAVQVQ</sequence>
<proteinExistence type="predicted"/>
<gene>
    <name evidence="2" type="ORF">LMG29739_05421</name>
</gene>
<dbReference type="PANTHER" id="PTHR30461:SF23">
    <property type="entry name" value="DNA RECOMBINASE-RELATED"/>
    <property type="match status" value="1"/>
</dbReference>
<dbReference type="SUPFAM" id="SSF53041">
    <property type="entry name" value="Resolvase-like"/>
    <property type="match status" value="1"/>
</dbReference>
<dbReference type="EMBL" id="CADIKF010000060">
    <property type="protein sequence ID" value="CAB3768966.1"/>
    <property type="molecule type" value="Genomic_DNA"/>
</dbReference>
<dbReference type="Gene3D" id="3.40.50.1390">
    <property type="entry name" value="Resolvase, N-terminal catalytic domain"/>
    <property type="match status" value="1"/>
</dbReference>
<organism evidence="2 3">
    <name type="scientific">Paraburkholderia solisilvae</name>
    <dbReference type="NCBI Taxonomy" id="624376"/>
    <lineage>
        <taxon>Bacteria</taxon>
        <taxon>Pseudomonadati</taxon>
        <taxon>Pseudomonadota</taxon>
        <taxon>Betaproteobacteria</taxon>
        <taxon>Burkholderiales</taxon>
        <taxon>Burkholderiaceae</taxon>
        <taxon>Paraburkholderia</taxon>
    </lineage>
</organism>
<evidence type="ECO:0000313" key="3">
    <source>
        <dbReference type="Proteomes" id="UP000494329"/>
    </source>
</evidence>
<dbReference type="InterPro" id="IPR050639">
    <property type="entry name" value="SSR_resolvase"/>
</dbReference>
<dbReference type="InterPro" id="IPR006119">
    <property type="entry name" value="Resolv_N"/>
</dbReference>